<dbReference type="Pfam" id="PF02453">
    <property type="entry name" value="Reticulon"/>
    <property type="match status" value="1"/>
</dbReference>
<feature type="compositionally biased region" description="Polar residues" evidence="7">
    <location>
        <begin position="406"/>
        <end position="422"/>
    </location>
</feature>
<feature type="compositionally biased region" description="Low complexity" evidence="7">
    <location>
        <begin position="318"/>
        <end position="329"/>
    </location>
</feature>
<evidence type="ECO:0000256" key="7">
    <source>
        <dbReference type="SAM" id="MobiDB-lite"/>
    </source>
</evidence>
<reference evidence="9" key="1">
    <citation type="journal article" date="2021" name="Mol. Plant Microbe Interact.">
        <title>Complete Genome Sequence of the Plant-Pathogenic Fungus Colletotrichum lupini.</title>
        <authorList>
            <person name="Baroncelli R."/>
            <person name="Pensec F."/>
            <person name="Da Lio D."/>
            <person name="Boufleur T."/>
            <person name="Vicente I."/>
            <person name="Sarrocco S."/>
            <person name="Picot A."/>
            <person name="Baraldi E."/>
            <person name="Sukno S."/>
            <person name="Thon M."/>
            <person name="Le Floch G."/>
        </authorList>
    </citation>
    <scope>NUCLEOTIDE SEQUENCE</scope>
    <source>
        <strain evidence="9">IMI 504893</strain>
    </source>
</reference>
<evidence type="ECO:0000259" key="8">
    <source>
        <dbReference type="PROSITE" id="PS50845"/>
    </source>
</evidence>
<feature type="compositionally biased region" description="Polar residues" evidence="7">
    <location>
        <begin position="330"/>
        <end position="341"/>
    </location>
</feature>
<keyword evidence="4" id="KW-1133">Transmembrane helix</keyword>
<evidence type="ECO:0000313" key="9">
    <source>
        <dbReference type="EMBL" id="UQC76392.1"/>
    </source>
</evidence>
<keyword evidence="2" id="KW-0812">Transmembrane</keyword>
<protein>
    <recommendedName>
        <fullName evidence="6">Reticulon-like protein</fullName>
    </recommendedName>
</protein>
<dbReference type="RefSeq" id="XP_049138033.1">
    <property type="nucleotide sequence ID" value="XM_049296809.1"/>
</dbReference>
<dbReference type="GO" id="GO:0005789">
    <property type="term" value="C:endoplasmic reticulum membrane"/>
    <property type="evidence" value="ECO:0007669"/>
    <property type="project" value="UniProtKB-SubCell"/>
</dbReference>
<accession>A0A9Q8SFF6</accession>
<evidence type="ECO:0000256" key="5">
    <source>
        <dbReference type="ARBA" id="ARBA00023136"/>
    </source>
</evidence>
<evidence type="ECO:0000256" key="2">
    <source>
        <dbReference type="ARBA" id="ARBA00022692"/>
    </source>
</evidence>
<dbReference type="KEGG" id="clup:CLUP02_17905"/>
<feature type="compositionally biased region" description="Polar residues" evidence="7">
    <location>
        <begin position="383"/>
        <end position="393"/>
    </location>
</feature>
<keyword evidence="5" id="KW-0472">Membrane</keyword>
<evidence type="ECO:0000313" key="10">
    <source>
        <dbReference type="Proteomes" id="UP000830671"/>
    </source>
</evidence>
<evidence type="ECO:0000256" key="1">
    <source>
        <dbReference type="ARBA" id="ARBA00004477"/>
    </source>
</evidence>
<gene>
    <name evidence="9" type="ORF">CLUP02_17905</name>
</gene>
<dbReference type="PROSITE" id="PS50845">
    <property type="entry name" value="RETICULON"/>
    <property type="match status" value="1"/>
</dbReference>
<feature type="domain" description="Reticulon" evidence="8">
    <location>
        <begin position="132"/>
        <end position="322"/>
    </location>
</feature>
<keyword evidence="10" id="KW-1185">Reference proteome</keyword>
<feature type="region of interest" description="Disordered" evidence="7">
    <location>
        <begin position="360"/>
        <end position="463"/>
    </location>
</feature>
<evidence type="ECO:0000256" key="6">
    <source>
        <dbReference type="RuleBase" id="RU363132"/>
    </source>
</evidence>
<feature type="compositionally biased region" description="Polar residues" evidence="7">
    <location>
        <begin position="360"/>
        <end position="376"/>
    </location>
</feature>
<name>A0A9Q8SFF6_9PEZI</name>
<dbReference type="GeneID" id="73351819"/>
<evidence type="ECO:0000256" key="4">
    <source>
        <dbReference type="ARBA" id="ARBA00022989"/>
    </source>
</evidence>
<dbReference type="Proteomes" id="UP000830671">
    <property type="component" value="Chromosome 10"/>
</dbReference>
<dbReference type="EMBL" id="CP019472">
    <property type="protein sequence ID" value="UQC76392.1"/>
    <property type="molecule type" value="Genomic_DNA"/>
</dbReference>
<keyword evidence="3 6" id="KW-0256">Endoplasmic reticulum</keyword>
<feature type="region of interest" description="Disordered" evidence="7">
    <location>
        <begin position="301"/>
        <end position="341"/>
    </location>
</feature>
<dbReference type="InterPro" id="IPR003388">
    <property type="entry name" value="Reticulon"/>
</dbReference>
<proteinExistence type="predicted"/>
<evidence type="ECO:0000256" key="3">
    <source>
        <dbReference type="ARBA" id="ARBA00022824"/>
    </source>
</evidence>
<comment type="subcellular location">
    <subcellularLocation>
        <location evidence="1 6">Endoplasmic reticulum membrane</location>
        <topology evidence="1 6">Multi-pass membrane protein</topology>
    </subcellularLocation>
</comment>
<sequence length="463" mass="49974">MYVTNVGFRNPFPSHRVTAYRWCNTPGLRLRVTGGLGDFGCLAFVIKLQIPRFSGVRDLIHIYSPTPHHPRVDVIIMADPTVIVLPGTADSFHRTDQGRSQIASKIQNALNEEQSPRSTQEGPLRQVLGIGFYKYINWEDPLRTLGVYIGTLSILFGAHYLPLTQLALKAAVTTLGAVSAAEYASRSFSSDSLSTRLRPRQYRRVPDSTLNNTLRDVHDFIQYAVVEAQRIIYGEDLGRTFGAFVGLASLYALIKVLSPFWLAVVGVTAIFVAPLAASPQGRQIAHDATVQAQNAANVTAQKGAELARDGQAKTAELSSKAQQAASDASTTLGNAARSGQQTVYNATNTTADKARDLPQAGTNALNNASGSVTSTLGDVKHNATGSSATNNSRTFDERTRQPLSGYVTSTGSDGLARSSVNETEIPRRAPLDLEDQLSAEQSSLPSLPSFEEERAKAASKQRL</sequence>
<organism evidence="9 10">
    <name type="scientific">Colletotrichum lupini</name>
    <dbReference type="NCBI Taxonomy" id="145971"/>
    <lineage>
        <taxon>Eukaryota</taxon>
        <taxon>Fungi</taxon>
        <taxon>Dikarya</taxon>
        <taxon>Ascomycota</taxon>
        <taxon>Pezizomycotina</taxon>
        <taxon>Sordariomycetes</taxon>
        <taxon>Hypocreomycetidae</taxon>
        <taxon>Glomerellales</taxon>
        <taxon>Glomerellaceae</taxon>
        <taxon>Colletotrichum</taxon>
        <taxon>Colletotrichum acutatum species complex</taxon>
    </lineage>
</organism>
<dbReference type="AlphaFoldDB" id="A0A9Q8SFF6"/>